<keyword evidence="3" id="KW-0812">Transmembrane</keyword>
<dbReference type="InterPro" id="IPR050879">
    <property type="entry name" value="Acyltransferase_3"/>
</dbReference>
<evidence type="ECO:0000256" key="3">
    <source>
        <dbReference type="SAM" id="Phobius"/>
    </source>
</evidence>
<feature type="transmembrane region" description="Helical" evidence="3">
    <location>
        <begin position="185"/>
        <end position="206"/>
    </location>
</feature>
<feature type="transmembrane region" description="Helical" evidence="3">
    <location>
        <begin position="161"/>
        <end position="179"/>
    </location>
</feature>
<keyword evidence="3" id="KW-1133">Transmembrane helix</keyword>
<feature type="transmembrane region" description="Helical" evidence="3">
    <location>
        <begin position="241"/>
        <end position="260"/>
    </location>
</feature>
<feature type="transmembrane region" description="Helical" evidence="3">
    <location>
        <begin position="272"/>
        <end position="291"/>
    </location>
</feature>
<feature type="transmembrane region" description="Helical" evidence="3">
    <location>
        <begin position="47"/>
        <end position="65"/>
    </location>
</feature>
<feature type="transmembrane region" description="Helical" evidence="3">
    <location>
        <begin position="7"/>
        <end position="27"/>
    </location>
</feature>
<dbReference type="EC" id="2.3.-.-" evidence="5"/>
<organism evidence="5 6">
    <name type="scientific">Paenibacillus filicis</name>
    <dbReference type="NCBI Taxonomy" id="669464"/>
    <lineage>
        <taxon>Bacteria</taxon>
        <taxon>Bacillati</taxon>
        <taxon>Bacillota</taxon>
        <taxon>Bacilli</taxon>
        <taxon>Bacillales</taxon>
        <taxon>Paenibacillaceae</taxon>
        <taxon>Paenibacillus</taxon>
    </lineage>
</organism>
<dbReference type="PANTHER" id="PTHR23028">
    <property type="entry name" value="ACETYLTRANSFERASE"/>
    <property type="match status" value="1"/>
</dbReference>
<feature type="transmembrane region" description="Helical" evidence="3">
    <location>
        <begin position="218"/>
        <end position="235"/>
    </location>
</feature>
<comment type="similarity">
    <text evidence="2">Belongs to the acyltransferase 3 family.</text>
</comment>
<comment type="subcellular location">
    <subcellularLocation>
        <location evidence="1">Membrane</location>
    </subcellularLocation>
</comment>
<evidence type="ECO:0000313" key="5">
    <source>
        <dbReference type="EMBL" id="MEK8132507.1"/>
    </source>
</evidence>
<feature type="transmembrane region" description="Helical" evidence="3">
    <location>
        <begin position="132"/>
        <end position="154"/>
    </location>
</feature>
<dbReference type="InterPro" id="IPR002656">
    <property type="entry name" value="Acyl_transf_3_dom"/>
</dbReference>
<protein>
    <submittedName>
        <fullName evidence="5">Acyltransferase</fullName>
        <ecNumber evidence="5">2.3.-.-</ecNumber>
    </submittedName>
</protein>
<evidence type="ECO:0000313" key="6">
    <source>
        <dbReference type="Proteomes" id="UP001469365"/>
    </source>
</evidence>
<dbReference type="Proteomes" id="UP001469365">
    <property type="component" value="Unassembled WGS sequence"/>
</dbReference>
<evidence type="ECO:0000256" key="1">
    <source>
        <dbReference type="ARBA" id="ARBA00004370"/>
    </source>
</evidence>
<dbReference type="Pfam" id="PF01757">
    <property type="entry name" value="Acyl_transf_3"/>
    <property type="match status" value="1"/>
</dbReference>
<feature type="transmembrane region" description="Helical" evidence="3">
    <location>
        <begin position="311"/>
        <end position="331"/>
    </location>
</feature>
<dbReference type="PANTHER" id="PTHR23028:SF131">
    <property type="entry name" value="BLR2367 PROTEIN"/>
    <property type="match status" value="1"/>
</dbReference>
<keyword evidence="6" id="KW-1185">Reference proteome</keyword>
<evidence type="ECO:0000259" key="4">
    <source>
        <dbReference type="Pfam" id="PF01757"/>
    </source>
</evidence>
<name>A0ABU9DWL7_9BACL</name>
<sequence length="364" mass="41017">MKSTNQLAPIQSARGVAVLLVALFHTSQMGERYYQYNFLGVSGLGKSGAYTFFFVLTGYLMYTIYHGRFTRHEEAGRFLLKRFIRIYPLYWLLMFVLTPVYFLFPSFGLGHERQPGVILKSMLLWPQGVPPVMGVAWSLSYVVFFYLVFSLFFVLKEKSAAALFSSWFTVILLNAFGLIHVKEQVLLQFLFNPVHLEFFCGMLVGYAVQRKLIRGWSGWWLLIGVAAYPLLWLLFLRTPGLPYTDLLYMAASSVLLAGITRLQATGSRYMKPLVALGDASYSILLTSLPFLSIVDKLFRGTGVPEQIGRPAAIGLSLVAAVLLGLSFYRLVEKPLNVRLRSLVGRKQAEEAEGADYTSEKAGFR</sequence>
<accession>A0ABU9DWL7</accession>
<keyword evidence="5" id="KW-0808">Transferase</keyword>
<feature type="transmembrane region" description="Helical" evidence="3">
    <location>
        <begin position="86"/>
        <end position="104"/>
    </location>
</feature>
<dbReference type="GO" id="GO:0016746">
    <property type="term" value="F:acyltransferase activity"/>
    <property type="evidence" value="ECO:0007669"/>
    <property type="project" value="UniProtKB-KW"/>
</dbReference>
<feature type="domain" description="Acyltransferase 3" evidence="4">
    <location>
        <begin position="13"/>
        <end position="328"/>
    </location>
</feature>
<dbReference type="EMBL" id="JBBPCC010000031">
    <property type="protein sequence ID" value="MEK8132507.1"/>
    <property type="molecule type" value="Genomic_DNA"/>
</dbReference>
<proteinExistence type="inferred from homology"/>
<keyword evidence="5" id="KW-0012">Acyltransferase</keyword>
<dbReference type="RefSeq" id="WP_341419640.1">
    <property type="nucleotide sequence ID" value="NZ_JBBPCC010000031.1"/>
</dbReference>
<comment type="caution">
    <text evidence="5">The sequence shown here is derived from an EMBL/GenBank/DDBJ whole genome shotgun (WGS) entry which is preliminary data.</text>
</comment>
<reference evidence="5 6" key="1">
    <citation type="submission" date="2024-04" db="EMBL/GenBank/DDBJ databases">
        <title>draft genome sequnece of Paenibacillus filicis.</title>
        <authorList>
            <person name="Kim D.-U."/>
        </authorList>
    </citation>
    <scope>NUCLEOTIDE SEQUENCE [LARGE SCALE GENOMIC DNA]</scope>
    <source>
        <strain evidence="5 6">KACC14197</strain>
    </source>
</reference>
<keyword evidence="3" id="KW-0472">Membrane</keyword>
<gene>
    <name evidence="5" type="ORF">WMW72_31885</name>
</gene>
<evidence type="ECO:0000256" key="2">
    <source>
        <dbReference type="ARBA" id="ARBA00007400"/>
    </source>
</evidence>